<protein>
    <recommendedName>
        <fullName evidence="1">BEACH domain-containing protein</fullName>
    </recommendedName>
</protein>
<organism evidence="2 3">
    <name type="scientific">Protopolystoma xenopodis</name>
    <dbReference type="NCBI Taxonomy" id="117903"/>
    <lineage>
        <taxon>Eukaryota</taxon>
        <taxon>Metazoa</taxon>
        <taxon>Spiralia</taxon>
        <taxon>Lophotrochozoa</taxon>
        <taxon>Platyhelminthes</taxon>
        <taxon>Monogenea</taxon>
        <taxon>Polyopisthocotylea</taxon>
        <taxon>Polystomatidea</taxon>
        <taxon>Polystomatidae</taxon>
        <taxon>Protopolystoma</taxon>
    </lineage>
</organism>
<dbReference type="InterPro" id="IPR050865">
    <property type="entry name" value="BEACH_Domain"/>
</dbReference>
<dbReference type="PANTHER" id="PTHR13743:SF162">
    <property type="entry name" value="NEUROBEACHIN"/>
    <property type="match status" value="1"/>
</dbReference>
<feature type="domain" description="BEACH" evidence="1">
    <location>
        <begin position="1"/>
        <end position="41"/>
    </location>
</feature>
<dbReference type="Proteomes" id="UP000784294">
    <property type="component" value="Unassembled WGS sequence"/>
</dbReference>
<dbReference type="GO" id="GO:0019901">
    <property type="term" value="F:protein kinase binding"/>
    <property type="evidence" value="ECO:0007669"/>
    <property type="project" value="TreeGrafter"/>
</dbReference>
<dbReference type="AlphaFoldDB" id="A0A448WJI5"/>
<comment type="caution">
    <text evidence="2">The sequence shown here is derived from an EMBL/GenBank/DDBJ whole genome shotgun (WGS) entry which is preliminary data.</text>
</comment>
<dbReference type="EMBL" id="CAAALY010017263">
    <property type="protein sequence ID" value="VEL13268.1"/>
    <property type="molecule type" value="Genomic_DNA"/>
</dbReference>
<dbReference type="GO" id="GO:0005829">
    <property type="term" value="C:cytosol"/>
    <property type="evidence" value="ECO:0007669"/>
    <property type="project" value="TreeGrafter"/>
</dbReference>
<dbReference type="PROSITE" id="PS50197">
    <property type="entry name" value="BEACH"/>
    <property type="match status" value="1"/>
</dbReference>
<dbReference type="InterPro" id="IPR000409">
    <property type="entry name" value="BEACH_dom"/>
</dbReference>
<dbReference type="GO" id="GO:0016020">
    <property type="term" value="C:membrane"/>
    <property type="evidence" value="ECO:0007669"/>
    <property type="project" value="TreeGrafter"/>
</dbReference>
<sequence length="117" mass="12693">MSSSPLLRQIRDPVLIRALEQQIASFGQTPSQLLTTPHPARLSTLHVTPTIHRPLTSEVCQRLKLPSNSPLLVTTCNTHPAAYLPAVVTISANLVFSVNRWNNHAAGLLPGLSGFLL</sequence>
<dbReference type="OrthoDB" id="26681at2759"/>
<accession>A0A448WJI5</accession>
<dbReference type="InterPro" id="IPR036372">
    <property type="entry name" value="BEACH_dom_sf"/>
</dbReference>
<evidence type="ECO:0000313" key="3">
    <source>
        <dbReference type="Proteomes" id="UP000784294"/>
    </source>
</evidence>
<dbReference type="Gene3D" id="1.10.1540.10">
    <property type="entry name" value="BEACH domain"/>
    <property type="match status" value="1"/>
</dbReference>
<reference evidence="2" key="1">
    <citation type="submission" date="2018-11" db="EMBL/GenBank/DDBJ databases">
        <authorList>
            <consortium name="Pathogen Informatics"/>
        </authorList>
    </citation>
    <scope>NUCLEOTIDE SEQUENCE</scope>
</reference>
<name>A0A448WJI5_9PLAT</name>
<proteinExistence type="predicted"/>
<dbReference type="SUPFAM" id="SSF81837">
    <property type="entry name" value="BEACH domain"/>
    <property type="match status" value="1"/>
</dbReference>
<dbReference type="GO" id="GO:0008104">
    <property type="term" value="P:intracellular protein localization"/>
    <property type="evidence" value="ECO:0007669"/>
    <property type="project" value="TreeGrafter"/>
</dbReference>
<evidence type="ECO:0000259" key="1">
    <source>
        <dbReference type="PROSITE" id="PS50197"/>
    </source>
</evidence>
<gene>
    <name evidence="2" type="ORF">PXEA_LOCUS6708</name>
</gene>
<evidence type="ECO:0000313" key="2">
    <source>
        <dbReference type="EMBL" id="VEL13268.1"/>
    </source>
</evidence>
<dbReference type="PANTHER" id="PTHR13743">
    <property type="entry name" value="BEIGE/BEACH-RELATED"/>
    <property type="match status" value="1"/>
</dbReference>
<keyword evidence="3" id="KW-1185">Reference proteome</keyword>